<evidence type="ECO:0000259" key="8">
    <source>
        <dbReference type="Pfam" id="PF04239"/>
    </source>
</evidence>
<sequence length="153" mass="16704">MFDMELPWWEYILRAAIIYGALLVMVRVAGKRTVGQFTPFDLLVVMLLSEAVSNSLSGGDKSVPGGLLLAGTLIALNIAIAHLTAYNRKAASLIEGTAVLIGRNGTVFTDIARKNRVSDADVEQALREEDCDLQEMQCMFLESDGKITVLRKS</sequence>
<comment type="caution">
    <text evidence="9">The sequence shown here is derived from an EMBL/GenBank/DDBJ whole genome shotgun (WGS) entry which is preliminary data.</text>
</comment>
<evidence type="ECO:0000256" key="6">
    <source>
        <dbReference type="ARBA" id="ARBA00023136"/>
    </source>
</evidence>
<name>A0A6L6PWM9_9BURK</name>
<dbReference type="Proteomes" id="UP000484015">
    <property type="component" value="Unassembled WGS sequence"/>
</dbReference>
<evidence type="ECO:0000256" key="3">
    <source>
        <dbReference type="ARBA" id="ARBA00022475"/>
    </source>
</evidence>
<dbReference type="GO" id="GO:0005886">
    <property type="term" value="C:plasma membrane"/>
    <property type="evidence" value="ECO:0007669"/>
    <property type="project" value="UniProtKB-SubCell"/>
</dbReference>
<evidence type="ECO:0000313" key="9">
    <source>
        <dbReference type="EMBL" id="MTW01947.1"/>
    </source>
</evidence>
<dbReference type="PANTHER" id="PTHR34582:SF6">
    <property type="entry name" value="UPF0702 TRANSMEMBRANE PROTEIN YCAP"/>
    <property type="match status" value="1"/>
</dbReference>
<evidence type="ECO:0000256" key="5">
    <source>
        <dbReference type="ARBA" id="ARBA00022989"/>
    </source>
</evidence>
<feature type="domain" description="YetF C-terminal" evidence="8">
    <location>
        <begin position="87"/>
        <end position="153"/>
    </location>
</feature>
<reference evidence="9 10" key="1">
    <citation type="submission" date="2019-11" db="EMBL/GenBank/DDBJ databases">
        <title>Type strains purchased from KCTC, JCM and DSMZ.</title>
        <authorList>
            <person name="Lu H."/>
        </authorList>
    </citation>
    <scope>NUCLEOTIDE SEQUENCE [LARGE SCALE GENOMIC DNA]</scope>
    <source>
        <strain evidence="9 10">KCTC 42409</strain>
    </source>
</reference>
<feature type="transmembrane region" description="Helical" evidence="7">
    <location>
        <begin position="12"/>
        <end position="30"/>
    </location>
</feature>
<dbReference type="Pfam" id="PF04239">
    <property type="entry name" value="DUF421"/>
    <property type="match status" value="1"/>
</dbReference>
<dbReference type="OrthoDB" id="9793799at2"/>
<comment type="subcellular location">
    <subcellularLocation>
        <location evidence="1">Cell membrane</location>
        <topology evidence="1">Multi-pass membrane protein</topology>
    </subcellularLocation>
</comment>
<evidence type="ECO:0000256" key="4">
    <source>
        <dbReference type="ARBA" id="ARBA00022692"/>
    </source>
</evidence>
<keyword evidence="10" id="KW-1185">Reference proteome</keyword>
<dbReference type="InterPro" id="IPR023090">
    <property type="entry name" value="UPF0702_alpha/beta_dom_sf"/>
</dbReference>
<dbReference type="InterPro" id="IPR007353">
    <property type="entry name" value="DUF421"/>
</dbReference>
<dbReference type="RefSeq" id="WP_155438334.1">
    <property type="nucleotide sequence ID" value="NZ_WNLA01000003.1"/>
</dbReference>
<keyword evidence="3" id="KW-1003">Cell membrane</keyword>
<dbReference type="Gene3D" id="3.30.240.20">
    <property type="entry name" value="bsu07140 like domains"/>
    <property type="match status" value="1"/>
</dbReference>
<dbReference type="PANTHER" id="PTHR34582">
    <property type="entry name" value="UPF0702 TRANSMEMBRANE PROTEIN YCAP"/>
    <property type="match status" value="1"/>
</dbReference>
<dbReference type="AlphaFoldDB" id="A0A6L6PWM9"/>
<dbReference type="EMBL" id="WNLA01000003">
    <property type="protein sequence ID" value="MTW01947.1"/>
    <property type="molecule type" value="Genomic_DNA"/>
</dbReference>
<evidence type="ECO:0000313" key="10">
    <source>
        <dbReference type="Proteomes" id="UP000484015"/>
    </source>
</evidence>
<evidence type="ECO:0000256" key="7">
    <source>
        <dbReference type="SAM" id="Phobius"/>
    </source>
</evidence>
<evidence type="ECO:0000256" key="1">
    <source>
        <dbReference type="ARBA" id="ARBA00004651"/>
    </source>
</evidence>
<keyword evidence="6 7" id="KW-0472">Membrane</keyword>
<keyword evidence="5 7" id="KW-1133">Transmembrane helix</keyword>
<comment type="similarity">
    <text evidence="2">Belongs to the UPF0702 family.</text>
</comment>
<organism evidence="9 10">
    <name type="scientific">Pseudoduganella ginsengisoli</name>
    <dbReference type="NCBI Taxonomy" id="1462440"/>
    <lineage>
        <taxon>Bacteria</taxon>
        <taxon>Pseudomonadati</taxon>
        <taxon>Pseudomonadota</taxon>
        <taxon>Betaproteobacteria</taxon>
        <taxon>Burkholderiales</taxon>
        <taxon>Oxalobacteraceae</taxon>
        <taxon>Telluria group</taxon>
        <taxon>Pseudoduganella</taxon>
    </lineage>
</organism>
<proteinExistence type="inferred from homology"/>
<evidence type="ECO:0000256" key="2">
    <source>
        <dbReference type="ARBA" id="ARBA00006448"/>
    </source>
</evidence>
<keyword evidence="4 7" id="KW-0812">Transmembrane</keyword>
<gene>
    <name evidence="9" type="ORF">GM668_07575</name>
</gene>
<protein>
    <recommendedName>
        <fullName evidence="8">YetF C-terminal domain-containing protein</fullName>
    </recommendedName>
</protein>
<feature type="transmembrane region" description="Helical" evidence="7">
    <location>
        <begin position="65"/>
        <end position="86"/>
    </location>
</feature>
<accession>A0A6L6PWM9</accession>